<reference evidence="2 4" key="1">
    <citation type="submission" date="2014-12" db="EMBL/GenBank/DDBJ databases">
        <title>Draft genome sequences of 29 type strains of Enterococci.</title>
        <authorList>
            <person name="Zhong Z."/>
            <person name="Sun Z."/>
            <person name="Liu W."/>
            <person name="Zhang W."/>
            <person name="Zhang H."/>
        </authorList>
    </citation>
    <scope>NUCLEOTIDE SEQUENCE [LARGE SCALE GENOMIC DNA]</scope>
    <source>
        <strain evidence="2 4">DSM 22801</strain>
    </source>
</reference>
<dbReference type="KEGG" id="ess:ATZ33_02565"/>
<dbReference type="AlphaFoldDB" id="A0A0S3K7N4"/>
<dbReference type="PANTHER" id="PTHR40056:SF1">
    <property type="entry name" value="DUF1836 DOMAIN-CONTAINING PROTEIN"/>
    <property type="match status" value="1"/>
</dbReference>
<dbReference type="OrthoDB" id="3191472at2"/>
<evidence type="ECO:0000313" key="4">
    <source>
        <dbReference type="Proteomes" id="UP000183039"/>
    </source>
</evidence>
<reference evidence="1 3" key="2">
    <citation type="submission" date="2015-12" db="EMBL/GenBank/DDBJ databases">
        <authorList>
            <person name="Lauer A."/>
            <person name="Humrighouse B."/>
            <person name="Loparev V."/>
            <person name="Shewmaker P.L."/>
            <person name="Whitney A.M."/>
            <person name="McLaughlin R.W."/>
        </authorList>
    </citation>
    <scope>NUCLEOTIDE SEQUENCE [LARGE SCALE GENOMIC DNA]</scope>
    <source>
        <strain evidence="1 3">LMG 23085</strain>
    </source>
</reference>
<proteinExistence type="predicted"/>
<dbReference type="RefSeq" id="WP_071876368.1">
    <property type="nucleotide sequence ID" value="NZ_JXLC01000002.1"/>
</dbReference>
<name>A0A0S3K7N4_9ENTE</name>
<organism evidence="2 4">
    <name type="scientific">Enterococcus silesiacus</name>
    <dbReference type="NCBI Taxonomy" id="332949"/>
    <lineage>
        <taxon>Bacteria</taxon>
        <taxon>Bacillati</taxon>
        <taxon>Bacillota</taxon>
        <taxon>Bacilli</taxon>
        <taxon>Lactobacillales</taxon>
        <taxon>Enterococcaceae</taxon>
        <taxon>Enterococcus</taxon>
    </lineage>
</organism>
<dbReference type="Pfam" id="PF08876">
    <property type="entry name" value="DUF1836"/>
    <property type="match status" value="1"/>
</dbReference>
<dbReference type="Proteomes" id="UP000183039">
    <property type="component" value="Unassembled WGS sequence"/>
</dbReference>
<protein>
    <submittedName>
        <fullName evidence="1">Fatty acid-binding protein DegV</fullName>
    </submittedName>
</protein>
<dbReference type="PANTHER" id="PTHR40056">
    <property type="entry name" value="HYPOTHETICAL CYTOSOLIC PROTEIN"/>
    <property type="match status" value="1"/>
</dbReference>
<dbReference type="Proteomes" id="UP000065511">
    <property type="component" value="Chromosome"/>
</dbReference>
<dbReference type="InterPro" id="IPR014975">
    <property type="entry name" value="DUF1836"/>
</dbReference>
<gene>
    <name evidence="1" type="ORF">ATZ33_02565</name>
    <name evidence="2" type="ORF">RV15_GL001317</name>
</gene>
<evidence type="ECO:0000313" key="1">
    <source>
        <dbReference type="EMBL" id="ALS00298.1"/>
    </source>
</evidence>
<dbReference type="EMBL" id="JXLC01000002">
    <property type="protein sequence ID" value="OJG93285.1"/>
    <property type="molecule type" value="Genomic_DNA"/>
</dbReference>
<keyword evidence="3" id="KW-1185">Reference proteome</keyword>
<evidence type="ECO:0000313" key="2">
    <source>
        <dbReference type="EMBL" id="OJG93285.1"/>
    </source>
</evidence>
<sequence>MNEIKSSLAVWGKELVDVHLPRWHELPELELYMDQVITLVERYLSPVILKEKHTLLTSSMVNNYVKLGLIPAPNKKRYNQKHLAFLIAITLLKQVLTIPEIKQGILYQGAAVGIREAYNLFCEEQEAALSVVVAQALGNEPVAAFDQSIPVEFLIVKGATLSFATKLFTEKVIELAQKNLEEDGEQVDE</sequence>
<accession>A0A0S3K7N4</accession>
<evidence type="ECO:0000313" key="3">
    <source>
        <dbReference type="Proteomes" id="UP000065511"/>
    </source>
</evidence>
<dbReference type="EMBL" id="CP013614">
    <property type="protein sequence ID" value="ALS00298.1"/>
    <property type="molecule type" value="Genomic_DNA"/>
</dbReference>